<evidence type="ECO:0000313" key="2">
    <source>
        <dbReference type="Proteomes" id="UP000474640"/>
    </source>
</evidence>
<accession>A0A7C8VFE8</accession>
<name>A0A7C8VFE8_ORBOL</name>
<organism evidence="1 2">
    <name type="scientific">Orbilia oligospora</name>
    <name type="common">Nematode-trapping fungus</name>
    <name type="synonym">Arthrobotrys oligospora</name>
    <dbReference type="NCBI Taxonomy" id="2813651"/>
    <lineage>
        <taxon>Eukaryota</taxon>
        <taxon>Fungi</taxon>
        <taxon>Dikarya</taxon>
        <taxon>Ascomycota</taxon>
        <taxon>Pezizomycotina</taxon>
        <taxon>Orbiliomycetes</taxon>
        <taxon>Orbiliales</taxon>
        <taxon>Orbiliaceae</taxon>
        <taxon>Orbilia</taxon>
    </lineage>
</organism>
<dbReference type="OrthoDB" id="1577640at2759"/>
<dbReference type="Gene3D" id="3.40.50.1580">
    <property type="entry name" value="Nucleoside phosphorylase domain"/>
    <property type="match status" value="1"/>
</dbReference>
<dbReference type="PANTHER" id="PTHR46082">
    <property type="entry name" value="ATP/GTP-BINDING PROTEIN-RELATED"/>
    <property type="match status" value="1"/>
</dbReference>
<sequence length="390" mass="43132">MATRSRDAKDYTVGWLCALPIELAAARLCLDENHGDLVYDPNDCTHYTLGNIGAHNVVIGCLSAGQIGTNSAATIAAKMNAKFRNLRFGLMVGIGGGVPGQSSGGSRDYDFGKSASDGFVNTGFLNAPPQILLQALTKVQARHLGGETATLATHLAAIEQQRNFRRPSAADVLFKATYEHEELKSLVDPARRDAVTVDQFIPCLSPVNRFALTQSPGDCNADESSKFYWVFKNMDYEAWDTANQSAVLLLSGPTVCDIRQVSFSIIQREIEMARAGGSFVLYFLWTPEIAESPVAIHTLLNQLLRQLPPDEQTSCVRHFLNRLLEHRFKLRETPGWGKSFKRDEPLQTKIGHILDTPVEELWSALTVPLISENSKSKRWENSVFPAILRK</sequence>
<proteinExistence type="predicted"/>
<protein>
    <recommendedName>
        <fullName evidence="3">Nucleoside phosphorylase domain-containing protein</fullName>
    </recommendedName>
</protein>
<dbReference type="SUPFAM" id="SSF53167">
    <property type="entry name" value="Purine and uridine phosphorylases"/>
    <property type="match status" value="1"/>
</dbReference>
<dbReference type="GO" id="GO:0003824">
    <property type="term" value="F:catalytic activity"/>
    <property type="evidence" value="ECO:0007669"/>
    <property type="project" value="InterPro"/>
</dbReference>
<comment type="caution">
    <text evidence="1">The sequence shown here is derived from an EMBL/GenBank/DDBJ whole genome shotgun (WGS) entry which is preliminary data.</text>
</comment>
<dbReference type="InterPro" id="IPR053137">
    <property type="entry name" value="NLR-like"/>
</dbReference>
<dbReference type="InterPro" id="IPR035994">
    <property type="entry name" value="Nucleoside_phosphorylase_sf"/>
</dbReference>
<dbReference type="EMBL" id="JAABOJ010000005">
    <property type="protein sequence ID" value="KAF3287021.1"/>
    <property type="molecule type" value="Genomic_DNA"/>
</dbReference>
<evidence type="ECO:0008006" key="3">
    <source>
        <dbReference type="Google" id="ProtNLM"/>
    </source>
</evidence>
<dbReference type="AlphaFoldDB" id="A0A7C8VFE8"/>
<evidence type="ECO:0000313" key="1">
    <source>
        <dbReference type="EMBL" id="KAF3287021.1"/>
    </source>
</evidence>
<dbReference type="PANTHER" id="PTHR46082:SF11">
    <property type="entry name" value="AAA+ ATPASE DOMAIN-CONTAINING PROTEIN-RELATED"/>
    <property type="match status" value="1"/>
</dbReference>
<dbReference type="GO" id="GO:0009116">
    <property type="term" value="P:nucleoside metabolic process"/>
    <property type="evidence" value="ECO:0007669"/>
    <property type="project" value="InterPro"/>
</dbReference>
<gene>
    <name evidence="1" type="ORF">TWF970_008848</name>
</gene>
<dbReference type="Proteomes" id="UP000474640">
    <property type="component" value="Unassembled WGS sequence"/>
</dbReference>
<reference evidence="1 2" key="1">
    <citation type="submission" date="2020-01" db="EMBL/GenBank/DDBJ databases">
        <authorList>
            <person name="Palmer J.M."/>
        </authorList>
    </citation>
    <scope>NUCLEOTIDE SEQUENCE [LARGE SCALE GENOMIC DNA]</scope>
    <source>
        <strain evidence="1 2">TWF970</strain>
    </source>
</reference>